<feature type="domain" description="Phosphoribosyltransferase" evidence="2">
    <location>
        <begin position="174"/>
        <end position="219"/>
    </location>
</feature>
<dbReference type="EMBL" id="DVMM01000192">
    <property type="protein sequence ID" value="HIU30355.1"/>
    <property type="molecule type" value="Genomic_DNA"/>
</dbReference>
<dbReference type="CDD" id="cd06223">
    <property type="entry name" value="PRTases_typeI"/>
    <property type="match status" value="1"/>
</dbReference>
<organism evidence="4 5">
    <name type="scientific">Candidatus Egerieisoma faecipullorum</name>
    <dbReference type="NCBI Taxonomy" id="2840963"/>
    <lineage>
        <taxon>Bacteria</taxon>
        <taxon>Bacillati</taxon>
        <taxon>Bacillota</taxon>
        <taxon>Clostridia</taxon>
        <taxon>Eubacteriales</taxon>
        <taxon>Clostridiaceae</taxon>
        <taxon>Clostridiaceae incertae sedis</taxon>
        <taxon>Candidatus Egerieisoma</taxon>
    </lineage>
</organism>
<accession>A0A9D1IBF1</accession>
<evidence type="ECO:0000256" key="1">
    <source>
        <dbReference type="ARBA" id="ARBA00008007"/>
    </source>
</evidence>
<dbReference type="Gene3D" id="3.40.50.2020">
    <property type="match status" value="1"/>
</dbReference>
<dbReference type="InterPro" id="IPR051910">
    <property type="entry name" value="ComF/GntX_DNA_util-trans"/>
</dbReference>
<gene>
    <name evidence="4" type="ORF">IAD50_08690</name>
</gene>
<dbReference type="AlphaFoldDB" id="A0A9D1IBF1"/>
<evidence type="ECO:0000313" key="5">
    <source>
        <dbReference type="Proteomes" id="UP000824089"/>
    </source>
</evidence>
<dbReference type="SUPFAM" id="SSF53271">
    <property type="entry name" value="PRTase-like"/>
    <property type="match status" value="1"/>
</dbReference>
<dbReference type="InterPro" id="IPR029057">
    <property type="entry name" value="PRTase-like"/>
</dbReference>
<protein>
    <submittedName>
        <fullName evidence="4">ComF family protein</fullName>
    </submittedName>
</protein>
<reference evidence="4" key="1">
    <citation type="submission" date="2020-10" db="EMBL/GenBank/DDBJ databases">
        <authorList>
            <person name="Gilroy R."/>
        </authorList>
    </citation>
    <scope>NUCLEOTIDE SEQUENCE</scope>
    <source>
        <strain evidence="4">CHK195-4489</strain>
    </source>
</reference>
<dbReference type="InterPro" id="IPR000836">
    <property type="entry name" value="PRTase_dom"/>
</dbReference>
<comment type="caution">
    <text evidence="4">The sequence shown here is derived from an EMBL/GenBank/DDBJ whole genome shotgun (WGS) entry which is preliminary data.</text>
</comment>
<evidence type="ECO:0000259" key="2">
    <source>
        <dbReference type="Pfam" id="PF00156"/>
    </source>
</evidence>
<proteinExistence type="inferred from homology"/>
<name>A0A9D1IBF1_9CLOT</name>
<dbReference type="Pfam" id="PF00156">
    <property type="entry name" value="Pribosyltran"/>
    <property type="match status" value="1"/>
</dbReference>
<dbReference type="PANTHER" id="PTHR47505">
    <property type="entry name" value="DNA UTILIZATION PROTEIN YHGH"/>
    <property type="match status" value="1"/>
</dbReference>
<reference evidence="4" key="2">
    <citation type="journal article" date="2021" name="PeerJ">
        <title>Extensive microbial diversity within the chicken gut microbiome revealed by metagenomics and culture.</title>
        <authorList>
            <person name="Gilroy R."/>
            <person name="Ravi A."/>
            <person name="Getino M."/>
            <person name="Pursley I."/>
            <person name="Horton D.L."/>
            <person name="Alikhan N.F."/>
            <person name="Baker D."/>
            <person name="Gharbi K."/>
            <person name="Hall N."/>
            <person name="Watson M."/>
            <person name="Adriaenssens E.M."/>
            <person name="Foster-Nyarko E."/>
            <person name="Jarju S."/>
            <person name="Secka A."/>
            <person name="Antonio M."/>
            <person name="Oren A."/>
            <person name="Chaudhuri R.R."/>
            <person name="La Ragione R."/>
            <person name="Hildebrand F."/>
            <person name="Pallen M.J."/>
        </authorList>
    </citation>
    <scope>NUCLEOTIDE SEQUENCE</scope>
    <source>
        <strain evidence="4">CHK195-4489</strain>
    </source>
</reference>
<dbReference type="Pfam" id="PF18912">
    <property type="entry name" value="DZR_2"/>
    <property type="match status" value="1"/>
</dbReference>
<comment type="similarity">
    <text evidence="1">Belongs to the ComF/GntX family.</text>
</comment>
<sequence>MRILDLLYPPLCPLCGRTLQRSLETFPLCEACAAELQSIKGNGLCEPQEVLPDNVGLYYAYRYTGLLREAVLRYKYKGELWMAEPFAELFHKRMLESGGYGQFDLAAYVPVSGRSLAVRGYDQTLEIVKRIAKKSGLQYVSCFYKKDAAGDNAADRKNRSERNQEDRYGYTGSPAALRNRSILLIDDILTTGATIRECTHILLRQGAGCVFAAVFATGRRDL</sequence>
<evidence type="ECO:0000313" key="4">
    <source>
        <dbReference type="EMBL" id="HIU30355.1"/>
    </source>
</evidence>
<dbReference type="InterPro" id="IPR044005">
    <property type="entry name" value="DZR_2"/>
</dbReference>
<evidence type="ECO:0000259" key="3">
    <source>
        <dbReference type="Pfam" id="PF18912"/>
    </source>
</evidence>
<dbReference type="Proteomes" id="UP000824089">
    <property type="component" value="Unassembled WGS sequence"/>
</dbReference>
<feature type="domain" description="Double zinc ribbon" evidence="3">
    <location>
        <begin position="3"/>
        <end position="41"/>
    </location>
</feature>
<dbReference type="PANTHER" id="PTHR47505:SF1">
    <property type="entry name" value="DNA UTILIZATION PROTEIN YHGH"/>
    <property type="match status" value="1"/>
</dbReference>